<evidence type="ECO:0000313" key="4">
    <source>
        <dbReference type="Proteomes" id="UP000242188"/>
    </source>
</evidence>
<dbReference type="Proteomes" id="UP000242188">
    <property type="component" value="Unassembled WGS sequence"/>
</dbReference>
<feature type="domain" description="RRM" evidence="2">
    <location>
        <begin position="12"/>
        <end position="89"/>
    </location>
</feature>
<dbReference type="CDD" id="cd00590">
    <property type="entry name" value="RRM_SF"/>
    <property type="match status" value="1"/>
</dbReference>
<accession>A0A210Q988</accession>
<dbReference type="InterPro" id="IPR035979">
    <property type="entry name" value="RBD_domain_sf"/>
</dbReference>
<dbReference type="SUPFAM" id="SSF54928">
    <property type="entry name" value="RNA-binding domain, RBD"/>
    <property type="match status" value="1"/>
</dbReference>
<dbReference type="InterPro" id="IPR012677">
    <property type="entry name" value="Nucleotide-bd_a/b_plait_sf"/>
</dbReference>
<dbReference type="OrthoDB" id="378874at2759"/>
<name>A0A210Q988_MIZYE</name>
<evidence type="ECO:0000259" key="2">
    <source>
        <dbReference type="PROSITE" id="PS50102"/>
    </source>
</evidence>
<dbReference type="AlphaFoldDB" id="A0A210Q988"/>
<gene>
    <name evidence="3" type="ORF">KP79_PYT12744</name>
</gene>
<evidence type="ECO:0000313" key="3">
    <source>
        <dbReference type="EMBL" id="OWF45298.1"/>
    </source>
</evidence>
<organism evidence="3 4">
    <name type="scientific">Mizuhopecten yessoensis</name>
    <name type="common">Japanese scallop</name>
    <name type="synonym">Patinopecten yessoensis</name>
    <dbReference type="NCBI Taxonomy" id="6573"/>
    <lineage>
        <taxon>Eukaryota</taxon>
        <taxon>Metazoa</taxon>
        <taxon>Spiralia</taxon>
        <taxon>Lophotrochozoa</taxon>
        <taxon>Mollusca</taxon>
        <taxon>Bivalvia</taxon>
        <taxon>Autobranchia</taxon>
        <taxon>Pteriomorphia</taxon>
        <taxon>Pectinida</taxon>
        <taxon>Pectinoidea</taxon>
        <taxon>Pectinidae</taxon>
        <taxon>Mizuhopecten</taxon>
    </lineage>
</organism>
<dbReference type="GO" id="GO:0003723">
    <property type="term" value="F:RNA binding"/>
    <property type="evidence" value="ECO:0007669"/>
    <property type="project" value="UniProtKB-UniRule"/>
</dbReference>
<dbReference type="Gene3D" id="3.30.70.330">
    <property type="match status" value="1"/>
</dbReference>
<comment type="caution">
    <text evidence="3">The sequence shown here is derived from an EMBL/GenBank/DDBJ whole genome shotgun (WGS) entry which is preliminary data.</text>
</comment>
<reference evidence="3 4" key="1">
    <citation type="journal article" date="2017" name="Nat. Ecol. Evol.">
        <title>Scallop genome provides insights into evolution of bilaterian karyotype and development.</title>
        <authorList>
            <person name="Wang S."/>
            <person name="Zhang J."/>
            <person name="Jiao W."/>
            <person name="Li J."/>
            <person name="Xun X."/>
            <person name="Sun Y."/>
            <person name="Guo X."/>
            <person name="Huan P."/>
            <person name="Dong B."/>
            <person name="Zhang L."/>
            <person name="Hu X."/>
            <person name="Sun X."/>
            <person name="Wang J."/>
            <person name="Zhao C."/>
            <person name="Wang Y."/>
            <person name="Wang D."/>
            <person name="Huang X."/>
            <person name="Wang R."/>
            <person name="Lv J."/>
            <person name="Li Y."/>
            <person name="Zhang Z."/>
            <person name="Liu B."/>
            <person name="Lu W."/>
            <person name="Hui Y."/>
            <person name="Liang J."/>
            <person name="Zhou Z."/>
            <person name="Hou R."/>
            <person name="Li X."/>
            <person name="Liu Y."/>
            <person name="Li H."/>
            <person name="Ning X."/>
            <person name="Lin Y."/>
            <person name="Zhao L."/>
            <person name="Xing Q."/>
            <person name="Dou J."/>
            <person name="Li Y."/>
            <person name="Mao J."/>
            <person name="Guo H."/>
            <person name="Dou H."/>
            <person name="Li T."/>
            <person name="Mu C."/>
            <person name="Jiang W."/>
            <person name="Fu Q."/>
            <person name="Fu X."/>
            <person name="Miao Y."/>
            <person name="Liu J."/>
            <person name="Yu Q."/>
            <person name="Li R."/>
            <person name="Liao H."/>
            <person name="Li X."/>
            <person name="Kong Y."/>
            <person name="Jiang Z."/>
            <person name="Chourrout D."/>
            <person name="Li R."/>
            <person name="Bao Z."/>
        </authorList>
    </citation>
    <scope>NUCLEOTIDE SEQUENCE [LARGE SCALE GENOMIC DNA]</scope>
    <source>
        <strain evidence="3 4">PY_sf001</strain>
    </source>
</reference>
<keyword evidence="4" id="KW-1185">Reference proteome</keyword>
<dbReference type="PROSITE" id="PS50102">
    <property type="entry name" value="RRM"/>
    <property type="match status" value="1"/>
</dbReference>
<dbReference type="STRING" id="6573.A0A210Q988"/>
<evidence type="ECO:0000256" key="1">
    <source>
        <dbReference type="PROSITE-ProRule" id="PRU00176"/>
    </source>
</evidence>
<dbReference type="InterPro" id="IPR000504">
    <property type="entry name" value="RRM_dom"/>
</dbReference>
<proteinExistence type="predicted"/>
<dbReference type="PANTHER" id="PTHR23147">
    <property type="entry name" value="SERINE/ARGININE RICH SPLICING FACTOR"/>
    <property type="match status" value="1"/>
</dbReference>
<dbReference type="InterPro" id="IPR050907">
    <property type="entry name" value="SRSF"/>
</dbReference>
<sequence>MTCPRIAAKDLFSVFVGHISHEVTKTDLVELFSGCGRVEDLFVVENGRAGSYNYGFVRFKKMESAVKAVKDLHRWPLRGSKLVVDLAKDTFKRIQEGNLNVEDLFGESKEETASSKGISNPVTAMSGVKSGVKDIMYVSRVRETCVSLDMDARLRMSGSPDSETRTLSSLDVDCLMEDISKAERGRVSTLPGTLPDKASIENVKEKLMLGTGEDLALGREKVKDFVSALHDVMGTVNAFLKDHQIELEEEEDKCTMNSDSVTLKDEDSLLRENQYDEDKFSDISPRTVATKDLGLMSSLFLKDIQEPVATDSSMSSDDGDTGVLGGDSGVETDHIPKSSKGGTAFIQPEISPTLDLQPEVMSEPKKPDLMSSPVVQSFLARGFAISGAKYYSYATWLISPYWDRASNGIIYSTTSLECYSTDTATSTPNHFILHPGCWSCIGRSKTLSLNTHAYDDFGDRTLAACVEGRSFNHSTNPPITFDIDYWPYSI</sequence>
<protein>
    <submittedName>
        <fullName evidence="3">Cleavage stimulation factor subunit 2</fullName>
    </submittedName>
</protein>
<dbReference type="EMBL" id="NEDP02004526">
    <property type="protein sequence ID" value="OWF45298.1"/>
    <property type="molecule type" value="Genomic_DNA"/>
</dbReference>
<dbReference type="SMART" id="SM00360">
    <property type="entry name" value="RRM"/>
    <property type="match status" value="1"/>
</dbReference>
<keyword evidence="1" id="KW-0694">RNA-binding</keyword>
<dbReference type="Pfam" id="PF00076">
    <property type="entry name" value="RRM_1"/>
    <property type="match status" value="1"/>
</dbReference>